<protein>
    <recommendedName>
        <fullName evidence="4">Secreted peptide</fullName>
    </recommendedName>
</protein>
<keyword evidence="1" id="KW-1133">Transmembrane helix</keyword>
<evidence type="ECO:0000256" key="1">
    <source>
        <dbReference type="SAM" id="Phobius"/>
    </source>
</evidence>
<evidence type="ECO:0000313" key="2">
    <source>
        <dbReference type="EMBL" id="GAA1998207.1"/>
    </source>
</evidence>
<dbReference type="Proteomes" id="UP001500755">
    <property type="component" value="Unassembled WGS sequence"/>
</dbReference>
<feature type="transmembrane region" description="Helical" evidence="1">
    <location>
        <begin position="48"/>
        <end position="67"/>
    </location>
</feature>
<evidence type="ECO:0008006" key="4">
    <source>
        <dbReference type="Google" id="ProtNLM"/>
    </source>
</evidence>
<keyword evidence="1" id="KW-0472">Membrane</keyword>
<accession>A0ABN2T3V9</accession>
<sequence length="68" mass="7179">MPRVLAVVSMRVMVVPGVIAGARGGKFIEGGVPVSLRHRLSVAVRVEVIVMVMVVGVICRLGLMVVVL</sequence>
<dbReference type="EMBL" id="BAAANO010000002">
    <property type="protein sequence ID" value="GAA1998207.1"/>
    <property type="molecule type" value="Genomic_DNA"/>
</dbReference>
<comment type="caution">
    <text evidence="2">The sequence shown here is derived from an EMBL/GenBank/DDBJ whole genome shotgun (WGS) entry which is preliminary data.</text>
</comment>
<reference evidence="2 3" key="1">
    <citation type="journal article" date="2019" name="Int. J. Syst. Evol. Microbiol.">
        <title>The Global Catalogue of Microorganisms (GCM) 10K type strain sequencing project: providing services to taxonomists for standard genome sequencing and annotation.</title>
        <authorList>
            <consortium name="The Broad Institute Genomics Platform"/>
            <consortium name="The Broad Institute Genome Sequencing Center for Infectious Disease"/>
            <person name="Wu L."/>
            <person name="Ma J."/>
        </authorList>
    </citation>
    <scope>NUCLEOTIDE SEQUENCE [LARGE SCALE GENOMIC DNA]</scope>
    <source>
        <strain evidence="2 3">JCM 14546</strain>
    </source>
</reference>
<organism evidence="2 3">
    <name type="scientific">Brevibacterium samyangense</name>
    <dbReference type="NCBI Taxonomy" id="366888"/>
    <lineage>
        <taxon>Bacteria</taxon>
        <taxon>Bacillati</taxon>
        <taxon>Actinomycetota</taxon>
        <taxon>Actinomycetes</taxon>
        <taxon>Micrococcales</taxon>
        <taxon>Brevibacteriaceae</taxon>
        <taxon>Brevibacterium</taxon>
    </lineage>
</organism>
<proteinExistence type="predicted"/>
<keyword evidence="3" id="KW-1185">Reference proteome</keyword>
<evidence type="ECO:0000313" key="3">
    <source>
        <dbReference type="Proteomes" id="UP001500755"/>
    </source>
</evidence>
<gene>
    <name evidence="2" type="ORF">GCM10009755_01790</name>
</gene>
<name>A0ABN2T3V9_9MICO</name>
<keyword evidence="1" id="KW-0812">Transmembrane</keyword>